<sequence length="121" mass="13442">RQSPVEVLGLVADRAVKQEMVSHTVECGELLRPERLTGHLQPARAGQMERKQEFLQEEVFFKQDDSGQLSRGGGGGGGGEGVKRSEMSDTGRGEQRRKKRQDDQCQAKPNTSWFLISTATR</sequence>
<feature type="region of interest" description="Disordered" evidence="1">
    <location>
        <begin position="38"/>
        <end position="121"/>
    </location>
</feature>
<feature type="compositionally biased region" description="Basic and acidic residues" evidence="1">
    <location>
        <begin position="81"/>
        <end position="105"/>
    </location>
</feature>
<comment type="caution">
    <text evidence="2">The sequence shown here is derived from an EMBL/GenBank/DDBJ whole genome shotgun (WGS) entry which is preliminary data.</text>
</comment>
<reference evidence="2" key="1">
    <citation type="submission" date="2020-03" db="EMBL/GenBank/DDBJ databases">
        <authorList>
            <person name="Weist P."/>
        </authorList>
    </citation>
    <scope>NUCLEOTIDE SEQUENCE</scope>
</reference>
<feature type="non-terminal residue" evidence="2">
    <location>
        <position position="121"/>
    </location>
</feature>
<proteinExistence type="predicted"/>
<feature type="compositionally biased region" description="Gly residues" evidence="1">
    <location>
        <begin position="70"/>
        <end position="80"/>
    </location>
</feature>
<keyword evidence="3" id="KW-1185">Reference proteome</keyword>
<feature type="compositionally biased region" description="Polar residues" evidence="1">
    <location>
        <begin position="107"/>
        <end position="121"/>
    </location>
</feature>
<dbReference type="Proteomes" id="UP001153269">
    <property type="component" value="Unassembled WGS sequence"/>
</dbReference>
<evidence type="ECO:0000256" key="1">
    <source>
        <dbReference type="SAM" id="MobiDB-lite"/>
    </source>
</evidence>
<name>A0A9N7UTG5_PLEPL</name>
<accession>A0A9N7UTG5</accession>
<gene>
    <name evidence="2" type="ORF">PLEPLA_LOCUS24056</name>
</gene>
<feature type="compositionally biased region" description="Basic and acidic residues" evidence="1">
    <location>
        <begin position="47"/>
        <end position="65"/>
    </location>
</feature>
<dbReference type="AlphaFoldDB" id="A0A9N7UTG5"/>
<protein>
    <submittedName>
        <fullName evidence="2">Uncharacterized protein</fullName>
    </submittedName>
</protein>
<organism evidence="2 3">
    <name type="scientific">Pleuronectes platessa</name>
    <name type="common">European plaice</name>
    <dbReference type="NCBI Taxonomy" id="8262"/>
    <lineage>
        <taxon>Eukaryota</taxon>
        <taxon>Metazoa</taxon>
        <taxon>Chordata</taxon>
        <taxon>Craniata</taxon>
        <taxon>Vertebrata</taxon>
        <taxon>Euteleostomi</taxon>
        <taxon>Actinopterygii</taxon>
        <taxon>Neopterygii</taxon>
        <taxon>Teleostei</taxon>
        <taxon>Neoteleostei</taxon>
        <taxon>Acanthomorphata</taxon>
        <taxon>Carangaria</taxon>
        <taxon>Pleuronectiformes</taxon>
        <taxon>Pleuronectoidei</taxon>
        <taxon>Pleuronectidae</taxon>
        <taxon>Pleuronectes</taxon>
    </lineage>
</organism>
<evidence type="ECO:0000313" key="3">
    <source>
        <dbReference type="Proteomes" id="UP001153269"/>
    </source>
</evidence>
<evidence type="ECO:0000313" key="2">
    <source>
        <dbReference type="EMBL" id="CAB1436042.1"/>
    </source>
</evidence>
<dbReference type="EMBL" id="CADEAL010001846">
    <property type="protein sequence ID" value="CAB1436042.1"/>
    <property type="molecule type" value="Genomic_DNA"/>
</dbReference>